<feature type="region of interest" description="Disordered" evidence="1">
    <location>
        <begin position="1"/>
        <end position="31"/>
    </location>
</feature>
<accession>A0A915JYL5</accession>
<dbReference type="WBParaSite" id="nRc.2.0.1.t30782-RA">
    <property type="protein sequence ID" value="nRc.2.0.1.t30782-RA"/>
    <property type="gene ID" value="nRc.2.0.1.g30782"/>
</dbReference>
<evidence type="ECO:0000256" key="1">
    <source>
        <dbReference type="SAM" id="MobiDB-lite"/>
    </source>
</evidence>
<reference evidence="3" key="1">
    <citation type="submission" date="2022-11" db="UniProtKB">
        <authorList>
            <consortium name="WormBaseParasite"/>
        </authorList>
    </citation>
    <scope>IDENTIFICATION</scope>
</reference>
<dbReference type="AlphaFoldDB" id="A0A915JYL5"/>
<proteinExistence type="predicted"/>
<organism evidence="2 3">
    <name type="scientific">Romanomermis culicivorax</name>
    <name type="common">Nematode worm</name>
    <dbReference type="NCBI Taxonomy" id="13658"/>
    <lineage>
        <taxon>Eukaryota</taxon>
        <taxon>Metazoa</taxon>
        <taxon>Ecdysozoa</taxon>
        <taxon>Nematoda</taxon>
        <taxon>Enoplea</taxon>
        <taxon>Dorylaimia</taxon>
        <taxon>Mermithida</taxon>
        <taxon>Mermithoidea</taxon>
        <taxon>Mermithidae</taxon>
        <taxon>Romanomermis</taxon>
    </lineage>
</organism>
<keyword evidence="2" id="KW-1185">Reference proteome</keyword>
<feature type="compositionally biased region" description="Polar residues" evidence="1">
    <location>
        <begin position="8"/>
        <end position="25"/>
    </location>
</feature>
<evidence type="ECO:0000313" key="2">
    <source>
        <dbReference type="Proteomes" id="UP000887565"/>
    </source>
</evidence>
<dbReference type="Proteomes" id="UP000887565">
    <property type="component" value="Unplaced"/>
</dbReference>
<evidence type="ECO:0000313" key="3">
    <source>
        <dbReference type="WBParaSite" id="nRc.2.0.1.t30782-RA"/>
    </source>
</evidence>
<name>A0A915JYL5_ROMCU</name>
<sequence>MPLDDNNQKSLHSSSQFHTESNSLPYNIMPSPHQQFAKEMEKISMTVHEICQEQHPETMIFNFCTRA</sequence>
<protein>
    <submittedName>
        <fullName evidence="3">Uncharacterized protein</fullName>
    </submittedName>
</protein>